<dbReference type="HOGENOM" id="CLU_2752069_0_0_9"/>
<accession>S5ZAR6</accession>
<evidence type="ECO:0000313" key="2">
    <source>
        <dbReference type="Proteomes" id="UP000015500"/>
    </source>
</evidence>
<dbReference type="STRING" id="1921421.M493_04665"/>
<name>S5ZAR6_GEOG3</name>
<keyword evidence="2" id="KW-1185">Reference proteome</keyword>
<protein>
    <submittedName>
        <fullName evidence="1">Uncharacterized protein</fullName>
    </submittedName>
</protein>
<gene>
    <name evidence="1" type="ORF">M493_04665</name>
</gene>
<dbReference type="EMBL" id="CP006254">
    <property type="protein sequence ID" value="AGT31235.1"/>
    <property type="molecule type" value="Genomic_DNA"/>
</dbReference>
<dbReference type="Proteomes" id="UP000015500">
    <property type="component" value="Chromosome"/>
</dbReference>
<organism evidence="1 2">
    <name type="scientific">Geobacillus genomosp. 3</name>
    <dbReference type="NCBI Taxonomy" id="1921421"/>
    <lineage>
        <taxon>Bacteria</taxon>
        <taxon>Bacillati</taxon>
        <taxon>Bacillota</taxon>
        <taxon>Bacilli</taxon>
        <taxon>Bacillales</taxon>
        <taxon>Anoxybacillaceae</taxon>
        <taxon>Geobacillus</taxon>
    </lineage>
</organism>
<reference evidence="1 2" key="1">
    <citation type="journal article" date="2014" name="Genome Announc.">
        <title>Complete Genome Sequence of the Thermophilic Polychlorinated Biphenyl Degrader Geobacillus sp. Strain JF8 (NBRC 109937).</title>
        <authorList>
            <person name="Shintani M."/>
            <person name="Ohtsubo Y."/>
            <person name="Fukuda K."/>
            <person name="Hosoyama A."/>
            <person name="Ohji S."/>
            <person name="Yamazoe A."/>
            <person name="Fujita N."/>
            <person name="Nagata Y."/>
            <person name="Tsuda M."/>
            <person name="Hatta T."/>
            <person name="Kimbara K."/>
        </authorList>
    </citation>
    <scope>NUCLEOTIDE SEQUENCE [LARGE SCALE GENOMIC DNA]</scope>
    <source>
        <strain evidence="1 2">JF8</strain>
    </source>
</reference>
<sequence>MPMELFRIQLVLCPVHLKKGTALAPHNRIFLYFLDQVGDIRENMLSAQMDLRPIYWRSVEMVQCHSDRNM</sequence>
<evidence type="ECO:0000313" key="1">
    <source>
        <dbReference type="EMBL" id="AGT31235.1"/>
    </source>
</evidence>
<dbReference type="AlphaFoldDB" id="S5ZAR6"/>
<dbReference type="KEGG" id="gjf:M493_04665"/>
<proteinExistence type="predicted"/>